<feature type="transmembrane region" description="Helical" evidence="6">
    <location>
        <begin position="191"/>
        <end position="213"/>
    </location>
</feature>
<dbReference type="Gene3D" id="1.20.1070.10">
    <property type="entry name" value="Rhodopsin 7-helix transmembrane proteins"/>
    <property type="match status" value="1"/>
</dbReference>
<evidence type="ECO:0000256" key="2">
    <source>
        <dbReference type="ARBA" id="ARBA00008130"/>
    </source>
</evidence>
<proteinExistence type="inferred from homology"/>
<comment type="similarity">
    <text evidence="2">Belongs to the archaeal/bacterial/fungal opsin family.</text>
</comment>
<dbReference type="GeneID" id="14208362"/>
<evidence type="ECO:0000256" key="6">
    <source>
        <dbReference type="SAM" id="Phobius"/>
    </source>
</evidence>
<evidence type="ECO:0000313" key="7">
    <source>
        <dbReference type="EMBL" id="SFJ00449.1"/>
    </source>
</evidence>
<accession>A0A1I3MU21</accession>
<protein>
    <submittedName>
        <fullName evidence="7">Bacteriorhodopsin</fullName>
    </submittedName>
</protein>
<keyword evidence="4 6" id="KW-1133">Transmembrane helix</keyword>
<feature type="transmembrane region" description="Helical" evidence="6">
    <location>
        <begin position="73"/>
        <end position="91"/>
    </location>
</feature>
<dbReference type="GO" id="GO:0016020">
    <property type="term" value="C:membrane"/>
    <property type="evidence" value="ECO:0007669"/>
    <property type="project" value="UniProtKB-SubCell"/>
</dbReference>
<reference evidence="7 8" key="1">
    <citation type="submission" date="2016-10" db="EMBL/GenBank/DDBJ databases">
        <authorList>
            <person name="de Groot N.N."/>
        </authorList>
    </citation>
    <scope>NUCLEOTIDE SEQUENCE [LARGE SCALE GENOMIC DNA]</scope>
    <source>
        <strain evidence="7 8">SP2</strain>
    </source>
</reference>
<evidence type="ECO:0000256" key="1">
    <source>
        <dbReference type="ARBA" id="ARBA00004141"/>
    </source>
</evidence>
<keyword evidence="5 6" id="KW-0472">Membrane</keyword>
<evidence type="ECO:0000313" key="8">
    <source>
        <dbReference type="Proteomes" id="UP000182829"/>
    </source>
</evidence>
<dbReference type="OMA" id="IEHTTTF"/>
<dbReference type="SUPFAM" id="SSF81321">
    <property type="entry name" value="Family A G protein-coupled receptor-like"/>
    <property type="match status" value="1"/>
</dbReference>
<feature type="transmembrane region" description="Helical" evidence="6">
    <location>
        <begin position="124"/>
        <end position="145"/>
    </location>
</feature>
<feature type="transmembrane region" description="Helical" evidence="6">
    <location>
        <begin position="39"/>
        <end position="61"/>
    </location>
</feature>
<gene>
    <name evidence="7" type="ORF">SAMN05443661_11124</name>
</gene>
<name>A0A1I3MU21_9EURY</name>
<dbReference type="RefSeq" id="WP_015233632.1">
    <property type="nucleotide sequence ID" value="NZ_FORO01000011.1"/>
</dbReference>
<dbReference type="InterPro" id="IPR001425">
    <property type="entry name" value="Arc/bac/fun_rhodopsins"/>
</dbReference>
<feature type="transmembrane region" description="Helical" evidence="6">
    <location>
        <begin position="166"/>
        <end position="185"/>
    </location>
</feature>
<evidence type="ECO:0000256" key="3">
    <source>
        <dbReference type="ARBA" id="ARBA00022692"/>
    </source>
</evidence>
<feature type="transmembrane region" description="Helical" evidence="6">
    <location>
        <begin position="6"/>
        <end position="27"/>
    </location>
</feature>
<comment type="subcellular location">
    <subcellularLocation>
        <location evidence="1">Membrane</location>
        <topology evidence="1">Multi-pass membrane protein</topology>
    </subcellularLocation>
</comment>
<organism evidence="7 8">
    <name type="scientific">Natronobacterium gregoryi</name>
    <dbReference type="NCBI Taxonomy" id="44930"/>
    <lineage>
        <taxon>Archaea</taxon>
        <taxon>Methanobacteriati</taxon>
        <taxon>Methanobacteriota</taxon>
        <taxon>Stenosarchaea group</taxon>
        <taxon>Halobacteria</taxon>
        <taxon>Halobacteriales</taxon>
        <taxon>Natrialbaceae</taxon>
        <taxon>Natronobacterium</taxon>
    </lineage>
</organism>
<evidence type="ECO:0000256" key="5">
    <source>
        <dbReference type="ARBA" id="ARBA00023136"/>
    </source>
</evidence>
<evidence type="ECO:0000256" key="4">
    <source>
        <dbReference type="ARBA" id="ARBA00022989"/>
    </source>
</evidence>
<dbReference type="Proteomes" id="UP000182829">
    <property type="component" value="Unassembled WGS sequence"/>
</dbReference>
<dbReference type="OrthoDB" id="330248at2157"/>
<dbReference type="SMART" id="SM01021">
    <property type="entry name" value="Bac_rhodopsin"/>
    <property type="match status" value="1"/>
</dbReference>
<sequence length="241" mass="25164">MIEHGTLFAATSALLAGMTVAFALWTLRVPTGARPYGYAVLVACGSMSISYALMAAGLLTVETTGRTESVVRFLGYTVSWSVVCFVLGAIVDADRRTTLALIGPVLAAPWATLASWVFDGTIAAVASLVLLVSLGGMVYLLVGPLSSVAETVSGERALLYTKVKRLILLVFTGLILTGAVSEQNLGLTGAFVGQTVATYVDLIWLAGFGALVLQYADTLEAEEVPSPFSKVTRGGTHGQPD</sequence>
<feature type="transmembrane region" description="Helical" evidence="6">
    <location>
        <begin position="98"/>
        <end position="118"/>
    </location>
</feature>
<keyword evidence="3 6" id="KW-0812">Transmembrane</keyword>
<dbReference type="EMBL" id="FORO01000011">
    <property type="protein sequence ID" value="SFJ00449.1"/>
    <property type="molecule type" value="Genomic_DNA"/>
</dbReference>
<dbReference type="AlphaFoldDB" id="A0A1I3MU21"/>